<comment type="caution">
    <text evidence="1">The sequence shown here is derived from an EMBL/GenBank/DDBJ whole genome shotgun (WGS) entry which is preliminary data.</text>
</comment>
<organism evidence="1 2">
    <name type="scientific">Phytophthora pseudosyringae</name>
    <dbReference type="NCBI Taxonomy" id="221518"/>
    <lineage>
        <taxon>Eukaryota</taxon>
        <taxon>Sar</taxon>
        <taxon>Stramenopiles</taxon>
        <taxon>Oomycota</taxon>
        <taxon>Peronosporomycetes</taxon>
        <taxon>Peronosporales</taxon>
        <taxon>Peronosporaceae</taxon>
        <taxon>Phytophthora</taxon>
    </lineage>
</organism>
<sequence length="155" mass="15975">MAVLMVVSTRCWPLASGRLGARVTTLRFFFPAAPDTVGARFAFVRAVGRRDAKRALERAEAELEGAVGAPSASSTTIVSTAGAASVGVVQTVGSVGPPPAMSVRTVDVCSALRLRGGAVPGDDVSGSWTAGWVGWLWVGADVAVRSDDRVECEEG</sequence>
<evidence type="ECO:0000313" key="1">
    <source>
        <dbReference type="EMBL" id="KAG7380820.1"/>
    </source>
</evidence>
<evidence type="ECO:0000313" key="2">
    <source>
        <dbReference type="Proteomes" id="UP000694044"/>
    </source>
</evidence>
<proteinExistence type="predicted"/>
<dbReference type="EMBL" id="JAGDFM010000275">
    <property type="protein sequence ID" value="KAG7380820.1"/>
    <property type="molecule type" value="Genomic_DNA"/>
</dbReference>
<keyword evidence="2" id="KW-1185">Reference proteome</keyword>
<gene>
    <name evidence="1" type="ORF">PHYPSEUDO_006753</name>
</gene>
<dbReference type="AlphaFoldDB" id="A0A8T1VKY3"/>
<accession>A0A8T1VKY3</accession>
<name>A0A8T1VKY3_9STRA</name>
<dbReference type="Proteomes" id="UP000694044">
    <property type="component" value="Unassembled WGS sequence"/>
</dbReference>
<reference evidence="1" key="1">
    <citation type="submission" date="2021-02" db="EMBL/GenBank/DDBJ databases">
        <authorList>
            <person name="Palmer J.M."/>
        </authorList>
    </citation>
    <scope>NUCLEOTIDE SEQUENCE</scope>
    <source>
        <strain evidence="1">SCRP734</strain>
    </source>
</reference>
<protein>
    <submittedName>
        <fullName evidence="1">Uncharacterized protein</fullName>
    </submittedName>
</protein>